<evidence type="ECO:0000256" key="1">
    <source>
        <dbReference type="SAM" id="MobiDB-lite"/>
    </source>
</evidence>
<feature type="compositionally biased region" description="Pro residues" evidence="1">
    <location>
        <begin position="31"/>
        <end position="44"/>
    </location>
</feature>
<dbReference type="AlphaFoldDB" id="A0AAV3YN38"/>
<organism evidence="2 3">
    <name type="scientific">Plakobranchus ocellatus</name>
    <dbReference type="NCBI Taxonomy" id="259542"/>
    <lineage>
        <taxon>Eukaryota</taxon>
        <taxon>Metazoa</taxon>
        <taxon>Spiralia</taxon>
        <taxon>Lophotrochozoa</taxon>
        <taxon>Mollusca</taxon>
        <taxon>Gastropoda</taxon>
        <taxon>Heterobranchia</taxon>
        <taxon>Euthyneura</taxon>
        <taxon>Panpulmonata</taxon>
        <taxon>Sacoglossa</taxon>
        <taxon>Placobranchoidea</taxon>
        <taxon>Plakobranchidae</taxon>
        <taxon>Plakobranchus</taxon>
    </lineage>
</organism>
<protein>
    <submittedName>
        <fullName evidence="2">Ribonuclease hi</fullName>
    </submittedName>
</protein>
<feature type="region of interest" description="Disordered" evidence="1">
    <location>
        <begin position="24"/>
        <end position="48"/>
    </location>
</feature>
<proteinExistence type="predicted"/>
<dbReference type="EMBL" id="BLXT01001319">
    <property type="protein sequence ID" value="GFN84499.1"/>
    <property type="molecule type" value="Genomic_DNA"/>
</dbReference>
<name>A0AAV3YN38_9GAST</name>
<evidence type="ECO:0000313" key="3">
    <source>
        <dbReference type="Proteomes" id="UP000735302"/>
    </source>
</evidence>
<comment type="caution">
    <text evidence="2">The sequence shown here is derived from an EMBL/GenBank/DDBJ whole genome shotgun (WGS) entry which is preliminary data.</text>
</comment>
<dbReference type="Proteomes" id="UP000735302">
    <property type="component" value="Unassembled WGS sequence"/>
</dbReference>
<reference evidence="2 3" key="1">
    <citation type="journal article" date="2021" name="Elife">
        <title>Chloroplast acquisition without the gene transfer in kleptoplastic sea slugs, Plakobranchus ocellatus.</title>
        <authorList>
            <person name="Maeda T."/>
            <person name="Takahashi S."/>
            <person name="Yoshida T."/>
            <person name="Shimamura S."/>
            <person name="Takaki Y."/>
            <person name="Nagai Y."/>
            <person name="Toyoda A."/>
            <person name="Suzuki Y."/>
            <person name="Arimoto A."/>
            <person name="Ishii H."/>
            <person name="Satoh N."/>
            <person name="Nishiyama T."/>
            <person name="Hasebe M."/>
            <person name="Maruyama T."/>
            <person name="Minagawa J."/>
            <person name="Obokata J."/>
            <person name="Shigenobu S."/>
        </authorList>
    </citation>
    <scope>NUCLEOTIDE SEQUENCE [LARGE SCALE GENOMIC DNA]</scope>
</reference>
<gene>
    <name evidence="2" type="ORF">PoB_001100500</name>
</gene>
<sequence>MESEKTISSIWGDSFISSSLRASASPWSALPHPPNPNPPPNPAPRPRRRNLKEYFRRTEANAVVALQKSRHGDKQSPPRGYTLLLPRGNGFRFSVSKTTCVHFHRKRIYTEPYLNDLEGQPIPVKGIQGNENVDKLAKAALNKASYSGKLICWSGLKPKVNAYIHTARQENWGTEGANNPHEVLPNLGEDLHKKDEEAGRKRETVMWRIRMGHKWSPRATF</sequence>
<keyword evidence="3" id="KW-1185">Reference proteome</keyword>
<evidence type="ECO:0000313" key="2">
    <source>
        <dbReference type="EMBL" id="GFN84499.1"/>
    </source>
</evidence>
<accession>A0AAV3YN38</accession>